<evidence type="ECO:0000256" key="1">
    <source>
        <dbReference type="ARBA" id="ARBA00044777"/>
    </source>
</evidence>
<dbReference type="Proteomes" id="UP000177177">
    <property type="component" value="Unassembled WGS sequence"/>
</dbReference>
<dbReference type="InterPro" id="IPR023093">
    <property type="entry name" value="ScpA-like_C"/>
</dbReference>
<gene>
    <name evidence="2" type="ORF">A3C92_01230</name>
</gene>
<comment type="caution">
    <text evidence="2">The sequence shown here is derived from an EMBL/GenBank/DDBJ whole genome shotgun (WGS) entry which is preliminary data.</text>
</comment>
<organism evidence="2 3">
    <name type="scientific">Candidatus Sungbacteria bacterium RIFCSPHIGHO2_02_FULL_53_17</name>
    <dbReference type="NCBI Taxonomy" id="1802275"/>
    <lineage>
        <taxon>Bacteria</taxon>
        <taxon>Candidatus Sungiibacteriota</taxon>
    </lineage>
</organism>
<protein>
    <recommendedName>
        <fullName evidence="1">Segregation and condensation protein A</fullName>
    </recommendedName>
</protein>
<dbReference type="Pfam" id="PF02616">
    <property type="entry name" value="SMC_ScpA"/>
    <property type="match status" value="1"/>
</dbReference>
<dbReference type="PANTHER" id="PTHR33969:SF2">
    <property type="entry name" value="SEGREGATION AND CONDENSATION PROTEIN A"/>
    <property type="match status" value="1"/>
</dbReference>
<name>A0A1G2KW10_9BACT</name>
<dbReference type="Gene3D" id="1.10.10.580">
    <property type="entry name" value="Structural maintenance of chromosome 1. Chain E"/>
    <property type="match status" value="1"/>
</dbReference>
<dbReference type="Gene3D" id="6.10.250.2410">
    <property type="match status" value="1"/>
</dbReference>
<reference evidence="2 3" key="1">
    <citation type="journal article" date="2016" name="Nat. Commun.">
        <title>Thousands of microbial genomes shed light on interconnected biogeochemical processes in an aquifer system.</title>
        <authorList>
            <person name="Anantharaman K."/>
            <person name="Brown C.T."/>
            <person name="Hug L.A."/>
            <person name="Sharon I."/>
            <person name="Castelle C.J."/>
            <person name="Probst A.J."/>
            <person name="Thomas B.C."/>
            <person name="Singh A."/>
            <person name="Wilkins M.J."/>
            <person name="Karaoz U."/>
            <person name="Brodie E.L."/>
            <person name="Williams K.H."/>
            <person name="Hubbard S.S."/>
            <person name="Banfield J.F."/>
        </authorList>
    </citation>
    <scope>NUCLEOTIDE SEQUENCE [LARGE SCALE GENOMIC DNA]</scope>
</reference>
<dbReference type="InterPro" id="IPR003768">
    <property type="entry name" value="ScpA"/>
</dbReference>
<dbReference type="PANTHER" id="PTHR33969">
    <property type="entry name" value="SEGREGATION AND CONDENSATION PROTEIN A"/>
    <property type="match status" value="1"/>
</dbReference>
<dbReference type="AlphaFoldDB" id="A0A1G2KW10"/>
<evidence type="ECO:0000313" key="3">
    <source>
        <dbReference type="Proteomes" id="UP000177177"/>
    </source>
</evidence>
<sequence>MAYYRDVAYHIRQEKFEGPLELLLDLIEKEKIAISEISLARVAEEYLAYVRTLSAPDPEELAGFLVVAVQLILIKSRSLLPGLAVPAEEEQSIAELEERLRVLQRLREAARRIKEIEGFGRRMYGRDAYHGMAPVFYPPEIEAGVLARAFRGVVALISKPEKLAEEKVQRIISLEDRINHIRRILHDAVERGFSEIVQGAKEKMEIVVSFLALLELAKDKFIDLRQDTPFSDIRIRKAL</sequence>
<evidence type="ECO:0000313" key="2">
    <source>
        <dbReference type="EMBL" id="OHA03593.1"/>
    </source>
</evidence>
<dbReference type="EMBL" id="MHQN01000015">
    <property type="protein sequence ID" value="OHA03593.1"/>
    <property type="molecule type" value="Genomic_DNA"/>
</dbReference>
<accession>A0A1G2KW10</accession>
<proteinExistence type="predicted"/>